<name>A0A058Z0A5_FONAL</name>
<dbReference type="AlphaFoldDB" id="A0A058Z0A5"/>
<sequence length="97" mass="9730">MPDPIRAACPTAPGPGAGPPRHGHHPAPGSEPSATLTMPHRGRAGAMASPALERGPPLGRPCRAGPTKARGGARLQPKRRAPRLAHTAAGLAAQVAP</sequence>
<dbReference type="EMBL" id="KB932217">
    <property type="protein sequence ID" value="KCV67546.1"/>
    <property type="molecule type" value="Genomic_DNA"/>
</dbReference>
<keyword evidence="3" id="KW-1185">Reference proteome</keyword>
<evidence type="ECO:0000313" key="3">
    <source>
        <dbReference type="Proteomes" id="UP000030693"/>
    </source>
</evidence>
<gene>
    <name evidence="2" type="ORF">H696_06065</name>
</gene>
<protein>
    <submittedName>
        <fullName evidence="2">Uncharacterized protein</fullName>
    </submittedName>
</protein>
<accession>A0A058Z0A5</accession>
<evidence type="ECO:0000313" key="2">
    <source>
        <dbReference type="EMBL" id="KCV67546.1"/>
    </source>
</evidence>
<dbReference type="Proteomes" id="UP000030693">
    <property type="component" value="Unassembled WGS sequence"/>
</dbReference>
<feature type="region of interest" description="Disordered" evidence="1">
    <location>
        <begin position="1"/>
        <end position="97"/>
    </location>
</feature>
<dbReference type="GeneID" id="20530790"/>
<evidence type="ECO:0000256" key="1">
    <source>
        <dbReference type="SAM" id="MobiDB-lite"/>
    </source>
</evidence>
<reference evidence="2" key="1">
    <citation type="submission" date="2013-04" db="EMBL/GenBank/DDBJ databases">
        <title>The Genome Sequence of Fonticula alba ATCC 38817.</title>
        <authorList>
            <consortium name="The Broad Institute Genomics Platform"/>
            <person name="Russ C."/>
            <person name="Cuomo C."/>
            <person name="Burger G."/>
            <person name="Gray M.W."/>
            <person name="Holland P.W.H."/>
            <person name="King N."/>
            <person name="Lang F.B.F."/>
            <person name="Roger A.J."/>
            <person name="Ruiz-Trillo I."/>
            <person name="Brown M."/>
            <person name="Walker B."/>
            <person name="Young S."/>
            <person name="Zeng Q."/>
            <person name="Gargeya S."/>
            <person name="Fitzgerald M."/>
            <person name="Haas B."/>
            <person name="Abouelleil A."/>
            <person name="Allen A.W."/>
            <person name="Alvarado L."/>
            <person name="Arachchi H.M."/>
            <person name="Berlin A.M."/>
            <person name="Chapman S.B."/>
            <person name="Gainer-Dewar J."/>
            <person name="Goldberg J."/>
            <person name="Griggs A."/>
            <person name="Gujja S."/>
            <person name="Hansen M."/>
            <person name="Howarth C."/>
            <person name="Imamovic A."/>
            <person name="Ireland A."/>
            <person name="Larimer J."/>
            <person name="McCowan C."/>
            <person name="Murphy C."/>
            <person name="Pearson M."/>
            <person name="Poon T.W."/>
            <person name="Priest M."/>
            <person name="Roberts A."/>
            <person name="Saif S."/>
            <person name="Shea T."/>
            <person name="Sisk P."/>
            <person name="Sykes S."/>
            <person name="Wortman J."/>
            <person name="Nusbaum C."/>
            <person name="Birren B."/>
        </authorList>
    </citation>
    <scope>NUCLEOTIDE SEQUENCE [LARGE SCALE GENOMIC DNA]</scope>
    <source>
        <strain evidence="2">ATCC 38817</strain>
    </source>
</reference>
<organism evidence="2">
    <name type="scientific">Fonticula alba</name>
    <name type="common">Slime mold</name>
    <dbReference type="NCBI Taxonomy" id="691883"/>
    <lineage>
        <taxon>Eukaryota</taxon>
        <taxon>Rotosphaerida</taxon>
        <taxon>Fonticulaceae</taxon>
        <taxon>Fonticula</taxon>
    </lineage>
</organism>
<proteinExistence type="predicted"/>
<dbReference type="RefSeq" id="XP_009498107.1">
    <property type="nucleotide sequence ID" value="XM_009499832.1"/>
</dbReference>